<feature type="domain" description="MucB/RseB N-terminal" evidence="5">
    <location>
        <begin position="24"/>
        <end position="188"/>
    </location>
</feature>
<evidence type="ECO:0000313" key="7">
    <source>
        <dbReference type="EMBL" id="GAA5105338.1"/>
    </source>
</evidence>
<dbReference type="InterPro" id="IPR033436">
    <property type="entry name" value="MucB/RseB_C"/>
</dbReference>
<dbReference type="InterPro" id="IPR038484">
    <property type="entry name" value="MucB/RseB_C_sf"/>
</dbReference>
<dbReference type="Pfam" id="PF17188">
    <property type="entry name" value="MucB_RseB_C"/>
    <property type="match status" value="1"/>
</dbReference>
<dbReference type="Gene3D" id="2.50.20.10">
    <property type="entry name" value="Lipoprotein localisation LolA/LolB/LppX"/>
    <property type="match status" value="1"/>
</dbReference>
<comment type="subcellular location">
    <subcellularLocation>
        <location evidence="1">Periplasm</location>
    </subcellularLocation>
</comment>
<feature type="domain" description="MucB/RseB C-terminal" evidence="6">
    <location>
        <begin position="215"/>
        <end position="307"/>
    </location>
</feature>
<dbReference type="PANTHER" id="PTHR38782">
    <property type="match status" value="1"/>
</dbReference>
<sequence>MASGDIVANDSATSLQTSTDNSVMTILNNMQDAVLHTDYKISIVLEESSDFSNTLQYRYLGANNLNYGNLIFLEGAPKEIILHDNIVSYFQSDSIAFSLSANRIIEAFPDVVYNDFSKLTDSYDFILLGKARTANRSSQLVRIVPKDKDRYNYVIWIDDKTHLPLRIDLLDLNSKIIKQIKVVTLDLDFNKTAFQSYIEDRDYPILFPIDKETSERNSWQVGWLPKGFKENAAYNINFNQSGIDTKLFSDGIFSFTVNVSELSNNDATHVVTQGARTVYSTNLNNMNIVIIGDLPFETIERIAQSIKTK</sequence>
<accession>A0ABP9N3P1</accession>
<dbReference type="Gene3D" id="3.30.200.100">
    <property type="entry name" value="MucB/RseB, C-terminal domain"/>
    <property type="match status" value="1"/>
</dbReference>
<dbReference type="Proteomes" id="UP001500171">
    <property type="component" value="Unassembled WGS sequence"/>
</dbReference>
<evidence type="ECO:0000256" key="2">
    <source>
        <dbReference type="ARBA" id="ARBA00008150"/>
    </source>
</evidence>
<proteinExistence type="inferred from homology"/>
<gene>
    <name evidence="7" type="primary">rseB</name>
    <name evidence="7" type="ORF">GCM10023211_04030</name>
</gene>
<keyword evidence="3" id="KW-0732">Signal</keyword>
<dbReference type="Pfam" id="PF03888">
    <property type="entry name" value="MucB_RseB"/>
    <property type="match status" value="1"/>
</dbReference>
<name>A0ABP9N3P1_9GAMM</name>
<keyword evidence="8" id="KW-1185">Reference proteome</keyword>
<evidence type="ECO:0000313" key="8">
    <source>
        <dbReference type="Proteomes" id="UP001500171"/>
    </source>
</evidence>
<dbReference type="PIRSF" id="PIRSF005427">
    <property type="entry name" value="RseB"/>
    <property type="match status" value="1"/>
</dbReference>
<evidence type="ECO:0000256" key="4">
    <source>
        <dbReference type="ARBA" id="ARBA00022764"/>
    </source>
</evidence>
<keyword evidence="4" id="KW-0574">Periplasm</keyword>
<comment type="caution">
    <text evidence="7">The sequence shown here is derived from an EMBL/GenBank/DDBJ whole genome shotgun (WGS) entry which is preliminary data.</text>
</comment>
<dbReference type="InterPro" id="IPR033434">
    <property type="entry name" value="MucB/RseB_N"/>
</dbReference>
<protein>
    <submittedName>
        <fullName evidence="7">Sigma-E factor regulatory protein RseB</fullName>
    </submittedName>
</protein>
<organism evidence="7 8">
    <name type="scientific">Orbus sasakiae</name>
    <dbReference type="NCBI Taxonomy" id="1078475"/>
    <lineage>
        <taxon>Bacteria</taxon>
        <taxon>Pseudomonadati</taxon>
        <taxon>Pseudomonadota</taxon>
        <taxon>Gammaproteobacteria</taxon>
        <taxon>Orbales</taxon>
        <taxon>Orbaceae</taxon>
        <taxon>Orbus</taxon>
    </lineage>
</organism>
<evidence type="ECO:0000259" key="5">
    <source>
        <dbReference type="Pfam" id="PF03888"/>
    </source>
</evidence>
<dbReference type="CDD" id="cd16327">
    <property type="entry name" value="RseB"/>
    <property type="match status" value="1"/>
</dbReference>
<evidence type="ECO:0000259" key="6">
    <source>
        <dbReference type="Pfam" id="PF17188"/>
    </source>
</evidence>
<evidence type="ECO:0000256" key="3">
    <source>
        <dbReference type="ARBA" id="ARBA00022729"/>
    </source>
</evidence>
<dbReference type="InterPro" id="IPR005588">
    <property type="entry name" value="MucB_RseB"/>
</dbReference>
<evidence type="ECO:0000256" key="1">
    <source>
        <dbReference type="ARBA" id="ARBA00004418"/>
    </source>
</evidence>
<dbReference type="PANTHER" id="PTHR38782:SF1">
    <property type="entry name" value="SIGMA-E FACTOR REGULATORY PROTEIN RSEB"/>
    <property type="match status" value="1"/>
</dbReference>
<reference evidence="8" key="1">
    <citation type="journal article" date="2019" name="Int. J. Syst. Evol. Microbiol.">
        <title>The Global Catalogue of Microorganisms (GCM) 10K type strain sequencing project: providing services to taxonomists for standard genome sequencing and annotation.</title>
        <authorList>
            <consortium name="The Broad Institute Genomics Platform"/>
            <consortium name="The Broad Institute Genome Sequencing Center for Infectious Disease"/>
            <person name="Wu L."/>
            <person name="Ma J."/>
        </authorList>
    </citation>
    <scope>NUCLEOTIDE SEQUENCE [LARGE SCALE GENOMIC DNA]</scope>
    <source>
        <strain evidence="8">JCM 18050</strain>
    </source>
</reference>
<dbReference type="EMBL" id="BAABHY010000001">
    <property type="protein sequence ID" value="GAA5105338.1"/>
    <property type="molecule type" value="Genomic_DNA"/>
</dbReference>
<comment type="similarity">
    <text evidence="2">Belongs to the RseB family.</text>
</comment>